<reference evidence="1" key="1">
    <citation type="submission" date="2022-04" db="EMBL/GenBank/DDBJ databases">
        <title>Genome of the entomopathogenic fungus Entomophthora muscae.</title>
        <authorList>
            <person name="Elya C."/>
            <person name="Lovett B.R."/>
            <person name="Lee E."/>
            <person name="Macias A.M."/>
            <person name="Hajek A.E."/>
            <person name="De Bivort B.L."/>
            <person name="Kasson M.T."/>
            <person name="De Fine Licht H.H."/>
            <person name="Stajich J.E."/>
        </authorList>
    </citation>
    <scope>NUCLEOTIDE SEQUENCE</scope>
    <source>
        <strain evidence="1">Berkeley</strain>
    </source>
</reference>
<comment type="caution">
    <text evidence="1">The sequence shown here is derived from an EMBL/GenBank/DDBJ whole genome shotgun (WGS) entry which is preliminary data.</text>
</comment>
<gene>
    <name evidence="1" type="ORF">DSO57_1015420</name>
</gene>
<proteinExistence type="predicted"/>
<keyword evidence="2" id="KW-1185">Reference proteome</keyword>
<organism evidence="1 2">
    <name type="scientific">Entomophthora muscae</name>
    <dbReference type="NCBI Taxonomy" id="34485"/>
    <lineage>
        <taxon>Eukaryota</taxon>
        <taxon>Fungi</taxon>
        <taxon>Fungi incertae sedis</taxon>
        <taxon>Zoopagomycota</taxon>
        <taxon>Entomophthoromycotina</taxon>
        <taxon>Entomophthoromycetes</taxon>
        <taxon>Entomophthorales</taxon>
        <taxon>Entomophthoraceae</taxon>
        <taxon>Entomophthora</taxon>
    </lineage>
</organism>
<protein>
    <submittedName>
        <fullName evidence="1">Uncharacterized protein</fullName>
    </submittedName>
</protein>
<sequence length="217" mass="24141">MGRAHHNISANLKRPQDRGQDDSLDYPSNIRIDNYSSLETQAWEQESTPDPRFPWAARPVDQRTAHLHFSGIKPLQTEAKNVGLCSKTEETKEIIAPNGRLITAPNRGTEAVTISFMNLKSTKVANQEPFPERGTGPQPNPITMALKQVNQVSNLRFLTNERTPGPSAILPPLDPSTHFPQACLSQCPDEPPMENIKFGGGVIYRPKDPALQTYCQF</sequence>
<dbReference type="Proteomes" id="UP001165960">
    <property type="component" value="Unassembled WGS sequence"/>
</dbReference>
<name>A0ACC2T590_9FUNG</name>
<dbReference type="EMBL" id="QTSX02003611">
    <property type="protein sequence ID" value="KAJ9069736.1"/>
    <property type="molecule type" value="Genomic_DNA"/>
</dbReference>
<evidence type="ECO:0000313" key="2">
    <source>
        <dbReference type="Proteomes" id="UP001165960"/>
    </source>
</evidence>
<accession>A0ACC2T590</accession>
<evidence type="ECO:0000313" key="1">
    <source>
        <dbReference type="EMBL" id="KAJ9069736.1"/>
    </source>
</evidence>